<dbReference type="OrthoDB" id="543156at2759"/>
<evidence type="ECO:0000313" key="1">
    <source>
        <dbReference type="EMBL" id="KAF6766129.1"/>
    </source>
</evidence>
<dbReference type="InterPro" id="IPR029062">
    <property type="entry name" value="Class_I_gatase-like"/>
</dbReference>
<accession>A0A8H6MGR6</accession>
<name>A0A8H6MGR6_9AGAR</name>
<dbReference type="CDD" id="cd03141">
    <property type="entry name" value="GATase1_Hsp31_like"/>
    <property type="match status" value="1"/>
</dbReference>
<protein>
    <submittedName>
        <fullName evidence="1">ThiJ/PfpI</fullName>
    </submittedName>
</protein>
<dbReference type="SUPFAM" id="SSF52317">
    <property type="entry name" value="Class I glutamine amidotransferase-like"/>
    <property type="match status" value="1"/>
</dbReference>
<dbReference type="EMBL" id="JACGCI010000001">
    <property type="protein sequence ID" value="KAF6766129.1"/>
    <property type="molecule type" value="Genomic_DNA"/>
</dbReference>
<evidence type="ECO:0000313" key="2">
    <source>
        <dbReference type="Proteomes" id="UP000521943"/>
    </source>
</evidence>
<sequence>MKYSVLFVFTSVDKALSGHQTGWCLAEAAHPYYVLAPHASIDFASPAGPNPPVDEESTHQFMDDLCQGFLKDETVKQKLATAMKLSEVDPADYDAVFYPGGDGAVNAKLVSEFWRMGKIVSAVGHWSRVSDSPLPGLMQGTDAKGNLFLSGRTVTALSDVEEEISKKTKDLPWLIEDKLREDIGAKYHKVHVHDPNIVNPASAEGVGQAVVTLLKQLD</sequence>
<gene>
    <name evidence="1" type="ORF">DFP72DRAFT_985286</name>
</gene>
<reference evidence="1 2" key="1">
    <citation type="submission" date="2020-07" db="EMBL/GenBank/DDBJ databases">
        <title>Comparative genomics of pyrophilous fungi reveals a link between fire events and developmental genes.</title>
        <authorList>
            <consortium name="DOE Joint Genome Institute"/>
            <person name="Steindorff A.S."/>
            <person name="Carver A."/>
            <person name="Calhoun S."/>
            <person name="Stillman K."/>
            <person name="Liu H."/>
            <person name="Lipzen A."/>
            <person name="Pangilinan J."/>
            <person name="Labutti K."/>
            <person name="Bruns T.D."/>
            <person name="Grigoriev I.V."/>
        </authorList>
    </citation>
    <scope>NUCLEOTIDE SEQUENCE [LARGE SCALE GENOMIC DNA]</scope>
    <source>
        <strain evidence="1 2">CBS 144469</strain>
    </source>
</reference>
<dbReference type="Proteomes" id="UP000521943">
    <property type="component" value="Unassembled WGS sequence"/>
</dbReference>
<keyword evidence="2" id="KW-1185">Reference proteome</keyword>
<dbReference type="Gene3D" id="3.40.50.880">
    <property type="match status" value="1"/>
</dbReference>
<organism evidence="1 2">
    <name type="scientific">Ephemerocybe angulata</name>
    <dbReference type="NCBI Taxonomy" id="980116"/>
    <lineage>
        <taxon>Eukaryota</taxon>
        <taxon>Fungi</taxon>
        <taxon>Dikarya</taxon>
        <taxon>Basidiomycota</taxon>
        <taxon>Agaricomycotina</taxon>
        <taxon>Agaricomycetes</taxon>
        <taxon>Agaricomycetidae</taxon>
        <taxon>Agaricales</taxon>
        <taxon>Agaricineae</taxon>
        <taxon>Psathyrellaceae</taxon>
        <taxon>Ephemerocybe</taxon>
    </lineage>
</organism>
<proteinExistence type="predicted"/>
<dbReference type="AlphaFoldDB" id="A0A8H6MGR6"/>
<comment type="caution">
    <text evidence="1">The sequence shown here is derived from an EMBL/GenBank/DDBJ whole genome shotgun (WGS) entry which is preliminary data.</text>
</comment>